<dbReference type="InterPro" id="IPR008969">
    <property type="entry name" value="CarboxyPept-like_regulatory"/>
</dbReference>
<evidence type="ECO:0000313" key="2">
    <source>
        <dbReference type="Proteomes" id="UP000289792"/>
    </source>
</evidence>
<gene>
    <name evidence="1" type="ORF">ESZ48_09975</name>
</gene>
<dbReference type="Proteomes" id="UP000289792">
    <property type="component" value="Unassembled WGS sequence"/>
</dbReference>
<protein>
    <submittedName>
        <fullName evidence="1">Carboxypeptidase regulatory-like domain-containing protein</fullName>
    </submittedName>
</protein>
<organism evidence="1 2">
    <name type="scientific">Gelidibacter gilvus</name>
    <dbReference type="NCBI Taxonomy" id="59602"/>
    <lineage>
        <taxon>Bacteria</taxon>
        <taxon>Pseudomonadati</taxon>
        <taxon>Bacteroidota</taxon>
        <taxon>Flavobacteriia</taxon>
        <taxon>Flavobacteriales</taxon>
        <taxon>Flavobacteriaceae</taxon>
        <taxon>Gelidibacter</taxon>
    </lineage>
</organism>
<accession>A0A4Q0XG97</accession>
<name>A0A4Q0XG97_9FLAO</name>
<proteinExistence type="predicted"/>
<dbReference type="OrthoDB" id="603275at2"/>
<keyword evidence="1" id="KW-0378">Hydrolase</keyword>
<evidence type="ECO:0000313" key="1">
    <source>
        <dbReference type="EMBL" id="RXJ50294.1"/>
    </source>
</evidence>
<reference evidence="1 2" key="1">
    <citation type="submission" date="2019-01" db="EMBL/GenBank/DDBJ databases">
        <title>Genome sequence of the Antarctic species Gelidibacter gilvus ACAM 158(T).</title>
        <authorList>
            <person name="Bowman J.P."/>
        </authorList>
    </citation>
    <scope>NUCLEOTIDE SEQUENCE [LARGE SCALE GENOMIC DNA]</scope>
    <source>
        <strain evidence="1 2">IC158</strain>
    </source>
</reference>
<sequence>MRLNMVIMRNQLKKKRINIRNKYSSIGLKLIILLFSFNAIYSQEPIKIFGVVQDSLSQPLDIVTVVLFDNDERYVSDFRTKNDGQFLFELLPQKSQYVLKFRSLAYSTDDIIVKVDENTSEYGYKVIMSSYITKLDEVVIQGSQPVRIKKDTIVFKAANFLDKTNEVLEDLLKNLPGVEIDTDGTVKVNGKGINKVLIGGDDVFDNNYKIATKNIDAKDVDEIEIIYNFNENSVLRAIVESEAIAINISIKDERSGAIYGKGSIGYGNDNNYIGGLTLFKLDKKLKTFLISKTNTTGIGANDNLNGSMFRRSGSGNFDKYQAFSDNIISTDGVASNPVINESYLNDNRSYFNSLHVLTKPKSNIHVRTIFYLLDDAIKRQNAFKTFYYSPPVFDISQSKVIHNNMREFNAELNIKNANGSKSFIEYNGIFNNANQQSHIDLTIDQNKFNENLSIKDYFISQQLNTTFRINRKSTFSLNMFYLQDKNPQVYATNNPIIENQGVISQSYNNPIRHFGFNSKLISTKSQWNFGFLNKNEKLISEILNDESKLLSEDFDFYNNIKYNNNDFFVYREYDFLFNKNYVLSINAKAGYNFVKYKTDTADQNPVSSP</sequence>
<keyword evidence="1" id="KW-0645">Protease</keyword>
<keyword evidence="1" id="KW-0121">Carboxypeptidase</keyword>
<comment type="caution">
    <text evidence="1">The sequence shown here is derived from an EMBL/GenBank/DDBJ whole genome shotgun (WGS) entry which is preliminary data.</text>
</comment>
<dbReference type="AlphaFoldDB" id="A0A4Q0XG97"/>
<dbReference type="EMBL" id="SDDZ01000004">
    <property type="protein sequence ID" value="RXJ50294.1"/>
    <property type="molecule type" value="Genomic_DNA"/>
</dbReference>
<dbReference type="SUPFAM" id="SSF56935">
    <property type="entry name" value="Porins"/>
    <property type="match status" value="1"/>
</dbReference>
<keyword evidence="2" id="KW-1185">Reference proteome</keyword>
<dbReference type="GO" id="GO:0004180">
    <property type="term" value="F:carboxypeptidase activity"/>
    <property type="evidence" value="ECO:0007669"/>
    <property type="project" value="UniProtKB-KW"/>
</dbReference>
<dbReference type="SUPFAM" id="SSF49464">
    <property type="entry name" value="Carboxypeptidase regulatory domain-like"/>
    <property type="match status" value="1"/>
</dbReference>